<dbReference type="RefSeq" id="WP_272436880.1">
    <property type="nucleotide sequence ID" value="NZ_JAMQKB010000010.1"/>
</dbReference>
<feature type="site" description="Lowers pKa of active site Cys" evidence="3">
    <location>
        <position position="187"/>
    </location>
</feature>
<evidence type="ECO:0000313" key="5">
    <source>
        <dbReference type="EMBL" id="MDC3425081.1"/>
    </source>
</evidence>
<keyword evidence="5" id="KW-0436">Ligase</keyword>
<dbReference type="CDD" id="cd16443">
    <property type="entry name" value="LplA"/>
    <property type="match status" value="1"/>
</dbReference>
<evidence type="ECO:0000313" key="6">
    <source>
        <dbReference type="Proteomes" id="UP001145050"/>
    </source>
</evidence>
<dbReference type="PANTHER" id="PTHR43679:SF2">
    <property type="entry name" value="OCTANOYL-[GCVH]:PROTEIN N-OCTANOYLTRANSFERASE"/>
    <property type="match status" value="1"/>
</dbReference>
<keyword evidence="6" id="KW-1185">Reference proteome</keyword>
<dbReference type="GO" id="GO:0033819">
    <property type="term" value="F:lipoyl(octanoyl) transferase activity"/>
    <property type="evidence" value="ECO:0007669"/>
    <property type="project" value="InterPro"/>
</dbReference>
<dbReference type="Proteomes" id="UP001145050">
    <property type="component" value="Unassembled WGS sequence"/>
</dbReference>
<reference evidence="5" key="1">
    <citation type="submission" date="2022-06" db="EMBL/GenBank/DDBJ databases">
        <title>Aquibacillus sp. a new bacterium isolated from soil saline samples.</title>
        <authorList>
            <person name="Galisteo C."/>
            <person name="De La Haba R."/>
            <person name="Sanchez-Porro C."/>
            <person name="Ventosa A."/>
        </authorList>
    </citation>
    <scope>NUCLEOTIDE SEQUENCE</scope>
    <source>
        <strain evidence="5">3ASR75-11</strain>
    </source>
</reference>
<feature type="active site" description="Acyl-thioester intermediate" evidence="3">
    <location>
        <position position="175"/>
    </location>
</feature>
<comment type="pathway">
    <text evidence="3">Protein modification; protein lipoylation via endogenous pathway; protein N(6)-(lipoyl)lysine from octanoyl-[acyl-carrier-protein].</text>
</comment>
<dbReference type="InterPro" id="IPR004143">
    <property type="entry name" value="BPL_LPL_catalytic"/>
</dbReference>
<dbReference type="InterPro" id="IPR050664">
    <property type="entry name" value="Octanoyltrans_LipM/LipL"/>
</dbReference>
<proteinExistence type="inferred from homology"/>
<evidence type="ECO:0000256" key="2">
    <source>
        <dbReference type="ARBA" id="ARBA00023315"/>
    </source>
</evidence>
<dbReference type="PROSITE" id="PS51733">
    <property type="entry name" value="BPL_LPL_CATALYTIC"/>
    <property type="match status" value="1"/>
</dbReference>
<comment type="catalytic activity">
    <reaction evidence="3">
        <text>N(6)-octanoyl-L-lysyl-[glycine-cleavage complex H protein] + L-lysyl-[lipoyl-carrier protein] = N(6)-octanoyl-L-lysyl-[lipoyl-carrier protein] + L-lysyl-[glycine-cleavage complex H protein]</text>
        <dbReference type="Rhea" id="RHEA:20213"/>
        <dbReference type="Rhea" id="RHEA-COMP:10500"/>
        <dbReference type="Rhea" id="RHEA-COMP:10501"/>
        <dbReference type="Rhea" id="RHEA-COMP:10503"/>
        <dbReference type="Rhea" id="RHEA-COMP:10504"/>
        <dbReference type="ChEBI" id="CHEBI:29969"/>
        <dbReference type="ChEBI" id="CHEBI:78809"/>
        <dbReference type="EC" id="2.3.1.204"/>
    </reaction>
</comment>
<dbReference type="AlphaFoldDB" id="A0A9X4AMA5"/>
<evidence type="ECO:0000256" key="3">
    <source>
        <dbReference type="HAMAP-Rule" id="MF_02119"/>
    </source>
</evidence>
<accession>A0A9X4AMA5</accession>
<feature type="domain" description="BPL/LPL catalytic" evidence="4">
    <location>
        <begin position="71"/>
        <end position="257"/>
    </location>
</feature>
<dbReference type="GO" id="GO:0009249">
    <property type="term" value="P:protein lipoylation"/>
    <property type="evidence" value="ECO:0007669"/>
    <property type="project" value="UniProtKB-UniRule"/>
</dbReference>
<comment type="miscellaneous">
    <text evidence="3">The reaction proceeds via a thioester-linked acyl-enzyme intermediate.</text>
</comment>
<evidence type="ECO:0000259" key="4">
    <source>
        <dbReference type="PROSITE" id="PS51733"/>
    </source>
</evidence>
<comment type="function">
    <text evidence="3">Catalyzes the amidotransfer (transamidation) of the octanoyl moiety from octanoyl-GcvH to the lipoyl domain of the E2 subunit of lipoate-dependent enzymes.</text>
</comment>
<dbReference type="PANTHER" id="PTHR43679">
    <property type="entry name" value="OCTANOYLTRANSFERASE LIPM-RELATED"/>
    <property type="match status" value="1"/>
</dbReference>
<dbReference type="SUPFAM" id="SSF55681">
    <property type="entry name" value="Class II aaRS and biotin synthetases"/>
    <property type="match status" value="1"/>
</dbReference>
<keyword evidence="1 3" id="KW-0808">Transferase</keyword>
<dbReference type="GO" id="GO:0009107">
    <property type="term" value="P:lipoate biosynthetic process"/>
    <property type="evidence" value="ECO:0007669"/>
    <property type="project" value="UniProtKB-UniRule"/>
</dbReference>
<dbReference type="InterPro" id="IPR024897">
    <property type="entry name" value="LipL"/>
</dbReference>
<name>A0A9X4AMA5_9BACI</name>
<comment type="caution">
    <text evidence="5">The sequence shown here is derived from an EMBL/GenBank/DDBJ whole genome shotgun (WGS) entry which is preliminary data.</text>
</comment>
<dbReference type="Gene3D" id="3.30.930.10">
    <property type="entry name" value="Bira Bifunctional Protein, Domain 2"/>
    <property type="match status" value="1"/>
</dbReference>
<dbReference type="HAMAP" id="MF_02119">
    <property type="entry name" value="LipL"/>
    <property type="match status" value="1"/>
</dbReference>
<evidence type="ECO:0000256" key="1">
    <source>
        <dbReference type="ARBA" id="ARBA00022679"/>
    </source>
</evidence>
<dbReference type="Pfam" id="PF21948">
    <property type="entry name" value="LplA-B_cat"/>
    <property type="match status" value="1"/>
</dbReference>
<keyword evidence="2 3" id="KW-0012">Acyltransferase</keyword>
<dbReference type="EC" id="2.3.1.204" evidence="3"/>
<protein>
    <recommendedName>
        <fullName evidence="3">Octanoyl-[GcvH]:protein N-octanoyltransferase</fullName>
        <ecNumber evidence="3">2.3.1.204</ecNumber>
    </recommendedName>
    <alternativeName>
        <fullName evidence="3">Octanoyl-[GcvH]:E2 amidotransferase</fullName>
    </alternativeName>
</protein>
<dbReference type="GO" id="GO:0016874">
    <property type="term" value="F:ligase activity"/>
    <property type="evidence" value="ECO:0007669"/>
    <property type="project" value="UniProtKB-KW"/>
</dbReference>
<sequence length="307" mass="34102">MDKWNQFFKHHTFRIIDHTTSKVGSGDMDVIAIDRPTSPAKQKESTDPLSIPPAMESFAIDDALTISVGETISPPTARLWVYEKTIVLGIPDARLPYIERGLSWLKKQGYSAIVRNSGGLAVLLDAGVLNLSLVLPDAKQIDIHTGYDAMVWFIKELFADITKEIEVGEVRGSYCPGDYDLSLKGLKFAGISQRRVKNGSAVQIYLCVDGSGSSRAALIRDFYAVGLGDQIGTTRFEYPEVVPDTMASLSELLSTEITVGEVVERVKKSLDRLCNGTYTQDELIEEELAWYQKRYALMVERNEKILG</sequence>
<comment type="similarity">
    <text evidence="3">Belongs to the octanoyltransferase LipL family.</text>
</comment>
<organism evidence="5 6">
    <name type="scientific">Terrihalobacillus insolitus</name>
    <dbReference type="NCBI Taxonomy" id="2950438"/>
    <lineage>
        <taxon>Bacteria</taxon>
        <taxon>Bacillati</taxon>
        <taxon>Bacillota</taxon>
        <taxon>Bacilli</taxon>
        <taxon>Bacillales</taxon>
        <taxon>Bacillaceae</taxon>
        <taxon>Terrihalobacillus</taxon>
    </lineage>
</organism>
<dbReference type="EMBL" id="JAMQKB010000010">
    <property type="protein sequence ID" value="MDC3425081.1"/>
    <property type="molecule type" value="Genomic_DNA"/>
</dbReference>
<dbReference type="InterPro" id="IPR045864">
    <property type="entry name" value="aa-tRNA-synth_II/BPL/LPL"/>
</dbReference>
<gene>
    <name evidence="3" type="primary">lipL</name>
    <name evidence="5" type="ORF">NC797_11245</name>
</gene>